<dbReference type="AlphaFoldDB" id="A0A0C3APA2"/>
<evidence type="ECO:0000313" key="2">
    <source>
        <dbReference type="EMBL" id="KIM66792.1"/>
    </source>
</evidence>
<sequence length="68" mass="7373">MIQQPDPIPFHPLPPSRGLLHYLWSHYYQVGCAIIGLVVLLSGLAGALSLHVLFHSFACSSPPLPAKV</sequence>
<reference evidence="2 3" key="1">
    <citation type="submission" date="2014-04" db="EMBL/GenBank/DDBJ databases">
        <authorList>
            <consortium name="DOE Joint Genome Institute"/>
            <person name="Kuo A."/>
            <person name="Kohler A."/>
            <person name="Nagy L.G."/>
            <person name="Floudas D."/>
            <person name="Copeland A."/>
            <person name="Barry K.W."/>
            <person name="Cichocki N."/>
            <person name="Veneault-Fourrey C."/>
            <person name="LaButti K."/>
            <person name="Lindquist E.A."/>
            <person name="Lipzen A."/>
            <person name="Lundell T."/>
            <person name="Morin E."/>
            <person name="Murat C."/>
            <person name="Sun H."/>
            <person name="Tunlid A."/>
            <person name="Henrissat B."/>
            <person name="Grigoriev I.V."/>
            <person name="Hibbett D.S."/>
            <person name="Martin F."/>
            <person name="Nordberg H.P."/>
            <person name="Cantor M.N."/>
            <person name="Hua S.X."/>
        </authorList>
    </citation>
    <scope>NUCLEOTIDE SEQUENCE [LARGE SCALE GENOMIC DNA]</scope>
    <source>
        <strain evidence="2 3">Foug A</strain>
    </source>
</reference>
<gene>
    <name evidence="2" type="ORF">SCLCIDRAFT_21578</name>
</gene>
<accession>A0A0C3APA2</accession>
<evidence type="ECO:0008006" key="4">
    <source>
        <dbReference type="Google" id="ProtNLM"/>
    </source>
</evidence>
<name>A0A0C3APA2_9AGAM</name>
<feature type="transmembrane region" description="Helical" evidence="1">
    <location>
        <begin position="27"/>
        <end position="54"/>
    </location>
</feature>
<protein>
    <recommendedName>
        <fullName evidence="4">Copper transporter</fullName>
    </recommendedName>
</protein>
<keyword evidence="3" id="KW-1185">Reference proteome</keyword>
<dbReference type="HOGENOM" id="CLU_2795413_0_0_1"/>
<evidence type="ECO:0000256" key="1">
    <source>
        <dbReference type="SAM" id="Phobius"/>
    </source>
</evidence>
<evidence type="ECO:0000313" key="3">
    <source>
        <dbReference type="Proteomes" id="UP000053989"/>
    </source>
</evidence>
<keyword evidence="1" id="KW-1133">Transmembrane helix</keyword>
<dbReference type="Proteomes" id="UP000053989">
    <property type="component" value="Unassembled WGS sequence"/>
</dbReference>
<organism evidence="2 3">
    <name type="scientific">Scleroderma citrinum Foug A</name>
    <dbReference type="NCBI Taxonomy" id="1036808"/>
    <lineage>
        <taxon>Eukaryota</taxon>
        <taxon>Fungi</taxon>
        <taxon>Dikarya</taxon>
        <taxon>Basidiomycota</taxon>
        <taxon>Agaricomycotina</taxon>
        <taxon>Agaricomycetes</taxon>
        <taxon>Agaricomycetidae</taxon>
        <taxon>Boletales</taxon>
        <taxon>Sclerodermatineae</taxon>
        <taxon>Sclerodermataceae</taxon>
        <taxon>Scleroderma</taxon>
    </lineage>
</organism>
<keyword evidence="1" id="KW-0812">Transmembrane</keyword>
<dbReference type="EMBL" id="KN822015">
    <property type="protein sequence ID" value="KIM66792.1"/>
    <property type="molecule type" value="Genomic_DNA"/>
</dbReference>
<reference evidence="3" key="2">
    <citation type="submission" date="2015-01" db="EMBL/GenBank/DDBJ databases">
        <title>Evolutionary Origins and Diversification of the Mycorrhizal Mutualists.</title>
        <authorList>
            <consortium name="DOE Joint Genome Institute"/>
            <consortium name="Mycorrhizal Genomics Consortium"/>
            <person name="Kohler A."/>
            <person name="Kuo A."/>
            <person name="Nagy L.G."/>
            <person name="Floudas D."/>
            <person name="Copeland A."/>
            <person name="Barry K.W."/>
            <person name="Cichocki N."/>
            <person name="Veneault-Fourrey C."/>
            <person name="LaButti K."/>
            <person name="Lindquist E.A."/>
            <person name="Lipzen A."/>
            <person name="Lundell T."/>
            <person name="Morin E."/>
            <person name="Murat C."/>
            <person name="Riley R."/>
            <person name="Ohm R."/>
            <person name="Sun H."/>
            <person name="Tunlid A."/>
            <person name="Henrissat B."/>
            <person name="Grigoriev I.V."/>
            <person name="Hibbett D.S."/>
            <person name="Martin F."/>
        </authorList>
    </citation>
    <scope>NUCLEOTIDE SEQUENCE [LARGE SCALE GENOMIC DNA]</scope>
    <source>
        <strain evidence="3">Foug A</strain>
    </source>
</reference>
<keyword evidence="1" id="KW-0472">Membrane</keyword>
<dbReference type="InParanoid" id="A0A0C3APA2"/>
<proteinExistence type="predicted"/>